<dbReference type="InterPro" id="IPR009962">
    <property type="entry name" value="DUF1488"/>
</dbReference>
<proteinExistence type="predicted"/>
<name>A0ABT3ZM56_9BURK</name>
<dbReference type="EMBL" id="JAPMXC010000001">
    <property type="protein sequence ID" value="MCY0387636.1"/>
    <property type="molecule type" value="Genomic_DNA"/>
</dbReference>
<dbReference type="Gene3D" id="3.30.160.140">
    <property type="entry name" value="Shew3726-like"/>
    <property type="match status" value="1"/>
</dbReference>
<dbReference type="InterPro" id="IPR036692">
    <property type="entry name" value="Shew3726-like_sf"/>
</dbReference>
<accession>A0ABT3ZM56</accession>
<evidence type="ECO:0000313" key="1">
    <source>
        <dbReference type="EMBL" id="MCY0387636.1"/>
    </source>
</evidence>
<protein>
    <submittedName>
        <fullName evidence="1">DUF1488 domain-containing protein</fullName>
    </submittedName>
</protein>
<dbReference type="SUPFAM" id="SSF160272">
    <property type="entry name" value="Shew3726-like"/>
    <property type="match status" value="1"/>
</dbReference>
<gene>
    <name evidence="1" type="ORF">OVY01_10400</name>
</gene>
<organism evidence="1 2">
    <name type="scientific">Robbsia betulipollinis</name>
    <dbReference type="NCBI Taxonomy" id="2981849"/>
    <lineage>
        <taxon>Bacteria</taxon>
        <taxon>Pseudomonadati</taxon>
        <taxon>Pseudomonadota</taxon>
        <taxon>Betaproteobacteria</taxon>
        <taxon>Burkholderiales</taxon>
        <taxon>Burkholderiaceae</taxon>
        <taxon>Robbsia</taxon>
    </lineage>
</organism>
<evidence type="ECO:0000313" key="2">
    <source>
        <dbReference type="Proteomes" id="UP001082899"/>
    </source>
</evidence>
<comment type="caution">
    <text evidence="1">The sequence shown here is derived from an EMBL/GenBank/DDBJ whole genome shotgun (WGS) entry which is preliminary data.</text>
</comment>
<dbReference type="Proteomes" id="UP001082899">
    <property type="component" value="Unassembled WGS sequence"/>
</dbReference>
<dbReference type="RefSeq" id="WP_267847365.1">
    <property type="nucleotide sequence ID" value="NZ_JAPMXC010000001.1"/>
</dbReference>
<keyword evidence="2" id="KW-1185">Reference proteome</keyword>
<dbReference type="Pfam" id="PF07369">
    <property type="entry name" value="DUF1488"/>
    <property type="match status" value="1"/>
</dbReference>
<sequence>MEIFFPEEAPEFSGTPPEIRFTVLVDGEEVVCAISAEALSDHFDAAGPFEEAMLAAFHAGRHKIFSVCRAALERSAGHPVILRSGIFRFASASGQA</sequence>
<reference evidence="1" key="1">
    <citation type="submission" date="2022-11" db="EMBL/GenBank/DDBJ databases">
        <title>Robbsia betulipollinis sp. nov., isolated from pollen of birch (Betula pendula).</title>
        <authorList>
            <person name="Shi H."/>
            <person name="Ambika Manirajan B."/>
            <person name="Ratering S."/>
            <person name="Geissler-Plaum R."/>
            <person name="Schnell S."/>
        </authorList>
    </citation>
    <scope>NUCLEOTIDE SEQUENCE</scope>
    <source>
        <strain evidence="1">Bb-Pol-6</strain>
    </source>
</reference>